<protein>
    <submittedName>
        <fullName evidence="2">Uncharacterized protein</fullName>
    </submittedName>
</protein>
<accession>A0A6L2L5Q1</accession>
<gene>
    <name evidence="2" type="ORF">Tci_029026</name>
</gene>
<organism evidence="2">
    <name type="scientific">Tanacetum cinerariifolium</name>
    <name type="common">Dalmatian daisy</name>
    <name type="synonym">Chrysanthemum cinerariifolium</name>
    <dbReference type="NCBI Taxonomy" id="118510"/>
    <lineage>
        <taxon>Eukaryota</taxon>
        <taxon>Viridiplantae</taxon>
        <taxon>Streptophyta</taxon>
        <taxon>Embryophyta</taxon>
        <taxon>Tracheophyta</taxon>
        <taxon>Spermatophyta</taxon>
        <taxon>Magnoliopsida</taxon>
        <taxon>eudicotyledons</taxon>
        <taxon>Gunneridae</taxon>
        <taxon>Pentapetalae</taxon>
        <taxon>asterids</taxon>
        <taxon>campanulids</taxon>
        <taxon>Asterales</taxon>
        <taxon>Asteraceae</taxon>
        <taxon>Asteroideae</taxon>
        <taxon>Anthemideae</taxon>
        <taxon>Anthemidinae</taxon>
        <taxon>Tanacetum</taxon>
    </lineage>
</organism>
<evidence type="ECO:0000256" key="1">
    <source>
        <dbReference type="SAM" id="MobiDB-lite"/>
    </source>
</evidence>
<dbReference type="EMBL" id="BKCJ010003767">
    <property type="protein sequence ID" value="GEU57048.1"/>
    <property type="molecule type" value="Genomic_DNA"/>
</dbReference>
<evidence type="ECO:0000313" key="2">
    <source>
        <dbReference type="EMBL" id="GEU57048.1"/>
    </source>
</evidence>
<dbReference type="AlphaFoldDB" id="A0A6L2L5Q1"/>
<sequence>MKNDLPKPVTPHYLPKVRESVVKSHNVIASGSSKNSSKESYWSNDMAHKYYLEVSKKKTQDKNTNLKPSVMHTTSLQNTTNGSKPKPRSNNQTSRSLAVPKSNHGMLNGMPPVDHFKNSSSFLDSKHFVCLTCKKYVFNANHDDCITKFLKEVNSHAKAQSPKSRNNTKPAKRNLMYTNLIWISKGYRFSPNKSFVVHDKPNSPKPCLRWKPTGIIFMNVGLRWIHTGKMFTDNTTKVDNEPPNGSNDDITNPYECDQTLNVSAGTLNLSADTSFNPLKERLRAWLLKRLISHNPWVQGILI</sequence>
<proteinExistence type="predicted"/>
<feature type="region of interest" description="Disordered" evidence="1">
    <location>
        <begin position="59"/>
        <end position="101"/>
    </location>
</feature>
<feature type="compositionally biased region" description="Polar residues" evidence="1">
    <location>
        <begin position="62"/>
        <end position="96"/>
    </location>
</feature>
<comment type="caution">
    <text evidence="2">The sequence shown here is derived from an EMBL/GenBank/DDBJ whole genome shotgun (WGS) entry which is preliminary data.</text>
</comment>
<reference evidence="2" key="1">
    <citation type="journal article" date="2019" name="Sci. Rep.">
        <title>Draft genome of Tanacetum cinerariifolium, the natural source of mosquito coil.</title>
        <authorList>
            <person name="Yamashiro T."/>
            <person name="Shiraishi A."/>
            <person name="Satake H."/>
            <person name="Nakayama K."/>
        </authorList>
    </citation>
    <scope>NUCLEOTIDE SEQUENCE</scope>
</reference>
<name>A0A6L2L5Q1_TANCI</name>